<protein>
    <recommendedName>
        <fullName evidence="1">Methyltransferase FkbM domain-containing protein</fullName>
    </recommendedName>
</protein>
<name>A0AAV5V0C8_9BILA</name>
<gene>
    <name evidence="2" type="ORF">PFISCL1PPCAC_3513</name>
</gene>
<evidence type="ECO:0000313" key="3">
    <source>
        <dbReference type="Proteomes" id="UP001432322"/>
    </source>
</evidence>
<organism evidence="2 3">
    <name type="scientific">Pristionchus fissidentatus</name>
    <dbReference type="NCBI Taxonomy" id="1538716"/>
    <lineage>
        <taxon>Eukaryota</taxon>
        <taxon>Metazoa</taxon>
        <taxon>Ecdysozoa</taxon>
        <taxon>Nematoda</taxon>
        <taxon>Chromadorea</taxon>
        <taxon>Rhabditida</taxon>
        <taxon>Rhabditina</taxon>
        <taxon>Diplogasteromorpha</taxon>
        <taxon>Diplogasteroidea</taxon>
        <taxon>Neodiplogasteridae</taxon>
        <taxon>Pristionchus</taxon>
    </lineage>
</organism>
<dbReference type="Proteomes" id="UP001432322">
    <property type="component" value="Unassembled WGS sequence"/>
</dbReference>
<proteinExistence type="predicted"/>
<sequence>ETLSSATDECYRHSSISERAIRSFRNLDETKFAVLTNNSFESTLLTIGVGNDVYAEKSFREAQPNTKFFAADPISQINKKLYSNLGQFFAVAVGNETKKSSASVLKNGYYRSESILHLDFYVLIKYLMKVDRIDHLWLDGEGAEYGMFPMFSRNGMFEIEKIVICQVNMEVHNPDEHQKQQFRDFMNMLINEKRYIL</sequence>
<feature type="domain" description="Methyltransferase FkbM" evidence="1">
    <location>
        <begin position="36"/>
        <end position="196"/>
    </location>
</feature>
<feature type="non-terminal residue" evidence="2">
    <location>
        <position position="1"/>
    </location>
</feature>
<accession>A0AAV5V0C8</accession>
<comment type="caution">
    <text evidence="2">The sequence shown here is derived from an EMBL/GenBank/DDBJ whole genome shotgun (WGS) entry which is preliminary data.</text>
</comment>
<dbReference type="PANTHER" id="PTHR22989:SF3">
    <property type="entry name" value="METHYLTRANSFERASE FKBM DOMAIN-CONTAINING PROTEIN"/>
    <property type="match status" value="1"/>
</dbReference>
<dbReference type="AlphaFoldDB" id="A0AAV5V0C8"/>
<evidence type="ECO:0000259" key="1">
    <source>
        <dbReference type="Pfam" id="PF05050"/>
    </source>
</evidence>
<dbReference type="InterPro" id="IPR006342">
    <property type="entry name" value="FkbM_mtfrase"/>
</dbReference>
<dbReference type="Pfam" id="PF05050">
    <property type="entry name" value="Methyltransf_21"/>
    <property type="match status" value="1"/>
</dbReference>
<evidence type="ECO:0000313" key="2">
    <source>
        <dbReference type="EMBL" id="GMT12216.1"/>
    </source>
</evidence>
<dbReference type="EMBL" id="BTSY01000001">
    <property type="protein sequence ID" value="GMT12216.1"/>
    <property type="molecule type" value="Genomic_DNA"/>
</dbReference>
<keyword evidence="3" id="KW-1185">Reference proteome</keyword>
<feature type="non-terminal residue" evidence="2">
    <location>
        <position position="197"/>
    </location>
</feature>
<dbReference type="PANTHER" id="PTHR22989">
    <property type="entry name" value="UNCHARACTERIZED DUF13 C.ELEGANS"/>
    <property type="match status" value="1"/>
</dbReference>
<reference evidence="2" key="1">
    <citation type="submission" date="2023-10" db="EMBL/GenBank/DDBJ databases">
        <title>Genome assembly of Pristionchus species.</title>
        <authorList>
            <person name="Yoshida K."/>
            <person name="Sommer R.J."/>
        </authorList>
    </citation>
    <scope>NUCLEOTIDE SEQUENCE</scope>
    <source>
        <strain evidence="2">RS5133</strain>
    </source>
</reference>